<sequence length="199" mass="21403">MEEIALKAVIRKDKPKKVRREGSVPGVLNGPGTASTPVQFESNDLNKVIARHGTSAKLWILLGGEKKFGFLKEVQRHPVDGNAVHVSVQMISQDQDVKMQLPIAFRGHGDLEHNLLQLQVYHSEAEVEGKAALIPDEIVVEVSGKQAGDTITAADFHLPEGVRTIDPEGEAYAAVKAVRAVAADDAEETTEAAAEEAAN</sequence>
<comment type="similarity">
    <text evidence="5">Belongs to the bacterial ribosomal protein bL25 family. CTC subfamily.</text>
</comment>
<dbReference type="AlphaFoldDB" id="A0A928KV11"/>
<dbReference type="HAMAP" id="MF_01334">
    <property type="entry name" value="Ribosomal_bL25_CTC"/>
    <property type="match status" value="1"/>
</dbReference>
<dbReference type="InterPro" id="IPR001021">
    <property type="entry name" value="Ribosomal_bL25_long"/>
</dbReference>
<comment type="caution">
    <text evidence="8">The sequence shown here is derived from an EMBL/GenBank/DDBJ whole genome shotgun (WGS) entry which is preliminary data.</text>
</comment>
<feature type="domain" description="Large ribosomal subunit protein bL25 L25" evidence="6">
    <location>
        <begin position="8"/>
        <end position="87"/>
    </location>
</feature>
<dbReference type="InterPro" id="IPR020930">
    <property type="entry name" value="Ribosomal_uL5_bac-type"/>
</dbReference>
<dbReference type="RefSeq" id="WP_020073349.1">
    <property type="nucleotide sequence ID" value="NZ_JBKWRC010000001.1"/>
</dbReference>
<gene>
    <name evidence="5" type="primary">rplY</name>
    <name evidence="5" type="synonym">ctc</name>
    <name evidence="8" type="ORF">E7512_03905</name>
</gene>
<proteinExistence type="inferred from homology"/>
<dbReference type="GO" id="GO:0022625">
    <property type="term" value="C:cytosolic large ribosomal subunit"/>
    <property type="evidence" value="ECO:0007669"/>
    <property type="project" value="TreeGrafter"/>
</dbReference>
<dbReference type="InterPro" id="IPR011035">
    <property type="entry name" value="Ribosomal_bL25/Gln-tRNA_synth"/>
</dbReference>
<dbReference type="Proteomes" id="UP000754750">
    <property type="component" value="Unassembled WGS sequence"/>
</dbReference>
<keyword evidence="3 5" id="KW-0689">Ribosomal protein</keyword>
<dbReference type="GO" id="GO:0008097">
    <property type="term" value="F:5S rRNA binding"/>
    <property type="evidence" value="ECO:0007669"/>
    <property type="project" value="InterPro"/>
</dbReference>
<evidence type="ECO:0000259" key="7">
    <source>
        <dbReference type="Pfam" id="PF14693"/>
    </source>
</evidence>
<name>A0A928KV11_9FIRM</name>
<keyword evidence="1 5" id="KW-0699">rRNA-binding</keyword>
<keyword evidence="2 5" id="KW-0694">RNA-binding</keyword>
<dbReference type="EMBL" id="SVNY01000002">
    <property type="protein sequence ID" value="MBE6832716.1"/>
    <property type="molecule type" value="Genomic_DNA"/>
</dbReference>
<evidence type="ECO:0000256" key="2">
    <source>
        <dbReference type="ARBA" id="ARBA00022884"/>
    </source>
</evidence>
<reference evidence="8" key="1">
    <citation type="submission" date="2019-04" db="EMBL/GenBank/DDBJ databases">
        <title>Evolution of Biomass-Degrading Anaerobic Consortia Revealed by Metagenomics.</title>
        <authorList>
            <person name="Peng X."/>
        </authorList>
    </citation>
    <scope>NUCLEOTIDE SEQUENCE</scope>
    <source>
        <strain evidence="8">SIG551</strain>
    </source>
</reference>
<accession>A0A928KV11</accession>
<dbReference type="CDD" id="cd00495">
    <property type="entry name" value="Ribosomal_L25_TL5_CTC"/>
    <property type="match status" value="1"/>
</dbReference>
<dbReference type="PANTHER" id="PTHR33284:SF1">
    <property type="entry name" value="RIBOSOMAL PROTEIN L25_GLN-TRNA SYNTHETASE, ANTI-CODON-BINDING DOMAIN-CONTAINING PROTEIN"/>
    <property type="match status" value="1"/>
</dbReference>
<dbReference type="Gene3D" id="2.170.120.20">
    <property type="entry name" value="Ribosomal protein L25, beta domain"/>
    <property type="match status" value="1"/>
</dbReference>
<dbReference type="Pfam" id="PF14693">
    <property type="entry name" value="Ribosomal_TL5_C"/>
    <property type="match status" value="1"/>
</dbReference>
<dbReference type="Pfam" id="PF01386">
    <property type="entry name" value="Ribosomal_L25p"/>
    <property type="match status" value="1"/>
</dbReference>
<dbReference type="NCBIfam" id="TIGR00731">
    <property type="entry name" value="bL25_bact_ctc"/>
    <property type="match status" value="1"/>
</dbReference>
<evidence type="ECO:0000256" key="5">
    <source>
        <dbReference type="HAMAP-Rule" id="MF_01334"/>
    </source>
</evidence>
<comment type="subunit">
    <text evidence="5">Part of the 50S ribosomal subunit; part of the 5S rRNA/L5/L18/L25 subcomplex. Contacts the 5S rRNA. Binds to the 5S rRNA independently of L5 and L18.</text>
</comment>
<evidence type="ECO:0000256" key="3">
    <source>
        <dbReference type="ARBA" id="ARBA00022980"/>
    </source>
</evidence>
<dbReference type="GO" id="GO:0006412">
    <property type="term" value="P:translation"/>
    <property type="evidence" value="ECO:0007669"/>
    <property type="project" value="UniProtKB-UniRule"/>
</dbReference>
<protein>
    <recommendedName>
        <fullName evidence="5">Large ribosomal subunit protein bL25</fullName>
    </recommendedName>
    <alternativeName>
        <fullName evidence="5">General stress protein CTC</fullName>
    </alternativeName>
</protein>
<evidence type="ECO:0000256" key="1">
    <source>
        <dbReference type="ARBA" id="ARBA00022730"/>
    </source>
</evidence>
<dbReference type="InterPro" id="IPR020057">
    <property type="entry name" value="Ribosomal_bL25_b-dom"/>
</dbReference>
<evidence type="ECO:0000313" key="9">
    <source>
        <dbReference type="Proteomes" id="UP000754750"/>
    </source>
</evidence>
<dbReference type="Gene3D" id="2.40.240.10">
    <property type="entry name" value="Ribosomal Protein L25, Chain P"/>
    <property type="match status" value="1"/>
</dbReference>
<dbReference type="SUPFAM" id="SSF50715">
    <property type="entry name" value="Ribosomal protein L25-like"/>
    <property type="match status" value="1"/>
</dbReference>
<dbReference type="InterPro" id="IPR020056">
    <property type="entry name" value="Rbsml_bL25/Gln-tRNA_synth_N"/>
</dbReference>
<organism evidence="8 9">
    <name type="scientific">Faecalispora sporosphaeroides</name>
    <dbReference type="NCBI Taxonomy" id="1549"/>
    <lineage>
        <taxon>Bacteria</taxon>
        <taxon>Bacillati</taxon>
        <taxon>Bacillota</taxon>
        <taxon>Clostridia</taxon>
        <taxon>Eubacteriales</taxon>
        <taxon>Oscillospiraceae</taxon>
        <taxon>Faecalispora</taxon>
    </lineage>
</organism>
<dbReference type="InterPro" id="IPR037121">
    <property type="entry name" value="Ribosomal_bL25_C"/>
</dbReference>
<keyword evidence="4 5" id="KW-0687">Ribonucleoprotein</keyword>
<dbReference type="GO" id="GO:0003735">
    <property type="term" value="F:structural constituent of ribosome"/>
    <property type="evidence" value="ECO:0007669"/>
    <property type="project" value="InterPro"/>
</dbReference>
<evidence type="ECO:0000256" key="4">
    <source>
        <dbReference type="ARBA" id="ARBA00023274"/>
    </source>
</evidence>
<feature type="domain" description="Large ribosomal subunit protein bL25 beta" evidence="7">
    <location>
        <begin position="97"/>
        <end position="177"/>
    </location>
</feature>
<comment type="function">
    <text evidence="5">This is one of the proteins that binds to the 5S RNA in the ribosome where it forms part of the central protuberance.</text>
</comment>
<evidence type="ECO:0000313" key="8">
    <source>
        <dbReference type="EMBL" id="MBE6832716.1"/>
    </source>
</evidence>
<evidence type="ECO:0000259" key="6">
    <source>
        <dbReference type="Pfam" id="PF01386"/>
    </source>
</evidence>
<dbReference type="InterPro" id="IPR029751">
    <property type="entry name" value="Ribosomal_L25_dom"/>
</dbReference>
<dbReference type="PANTHER" id="PTHR33284">
    <property type="entry name" value="RIBOSOMAL PROTEIN L25/GLN-TRNA SYNTHETASE, ANTI-CODON-BINDING DOMAIN-CONTAINING PROTEIN"/>
    <property type="match status" value="1"/>
</dbReference>